<dbReference type="Gene3D" id="1.20.140.40">
    <property type="entry name" value="Invertase/pectin methylesterase inhibitor family protein"/>
    <property type="match status" value="1"/>
</dbReference>
<evidence type="ECO:0000256" key="1">
    <source>
        <dbReference type="ARBA" id="ARBA00022729"/>
    </source>
</evidence>
<name>A0A0B2PLV9_GLYSO</name>
<evidence type="ECO:0000313" key="5">
    <source>
        <dbReference type="EMBL" id="KHN10361.1"/>
    </source>
</evidence>
<dbReference type="SUPFAM" id="SSF101148">
    <property type="entry name" value="Plant invertase/pectin methylesterase inhibitor"/>
    <property type="match status" value="1"/>
</dbReference>
<organism evidence="5">
    <name type="scientific">Glycine soja</name>
    <name type="common">Wild soybean</name>
    <dbReference type="NCBI Taxonomy" id="3848"/>
    <lineage>
        <taxon>Eukaryota</taxon>
        <taxon>Viridiplantae</taxon>
        <taxon>Streptophyta</taxon>
        <taxon>Embryophyta</taxon>
        <taxon>Tracheophyta</taxon>
        <taxon>Spermatophyta</taxon>
        <taxon>Magnoliopsida</taxon>
        <taxon>eudicotyledons</taxon>
        <taxon>Gunneridae</taxon>
        <taxon>Pentapetalae</taxon>
        <taxon>rosids</taxon>
        <taxon>fabids</taxon>
        <taxon>Fabales</taxon>
        <taxon>Fabaceae</taxon>
        <taxon>Papilionoideae</taxon>
        <taxon>50 kb inversion clade</taxon>
        <taxon>NPAAA clade</taxon>
        <taxon>indigoferoid/millettioid clade</taxon>
        <taxon>Phaseoleae</taxon>
        <taxon>Glycine</taxon>
        <taxon>Glycine subgen. Soja</taxon>
    </lineage>
</organism>
<sequence length="149" mass="16494">MDHPFLKHPLLSSLLLLGFVFSLCSARTVQIGNICSKHNNPNSCDKMLLSMPGAASGVDLGSISLYLINMAHVNAFDIIGQISDIIRNTRNTQVKQRYNSFTMDYTDVLLSLTQTKQSYSFGNYAAFKSNSAIMIKDVQDCDTKAYDSP</sequence>
<feature type="non-terminal residue" evidence="5">
    <location>
        <position position="149"/>
    </location>
</feature>
<evidence type="ECO:0000256" key="2">
    <source>
        <dbReference type="ARBA" id="ARBA00023157"/>
    </source>
</evidence>
<dbReference type="AlphaFoldDB" id="A0A0B2PLV9"/>
<protein>
    <submittedName>
        <fullName evidence="5">Pectinesterase inhibitor</fullName>
    </submittedName>
</protein>
<keyword evidence="1 4" id="KW-0732">Signal</keyword>
<dbReference type="PANTHER" id="PTHR36710:SF4">
    <property type="entry name" value="PLANT INVERTASE_PECTIN METHYLESTERASE INHIBITOR SUPERFAMILY PROTEIN"/>
    <property type="match status" value="1"/>
</dbReference>
<proteinExistence type="inferred from homology"/>
<keyword evidence="2" id="KW-1015">Disulfide bond</keyword>
<dbReference type="InterPro" id="IPR035513">
    <property type="entry name" value="Invertase/methylesterase_inhib"/>
</dbReference>
<dbReference type="InterPro" id="IPR034086">
    <property type="entry name" value="PMEI_plant"/>
</dbReference>
<feature type="chain" id="PRO_5002093072" evidence="4">
    <location>
        <begin position="27"/>
        <end position="149"/>
    </location>
</feature>
<dbReference type="PANTHER" id="PTHR36710">
    <property type="entry name" value="PECTINESTERASE INHIBITOR-LIKE"/>
    <property type="match status" value="1"/>
</dbReference>
<dbReference type="EMBL" id="KN664604">
    <property type="protein sequence ID" value="KHN10361.1"/>
    <property type="molecule type" value="Genomic_DNA"/>
</dbReference>
<dbReference type="CDD" id="cd15797">
    <property type="entry name" value="PMEI"/>
    <property type="match status" value="1"/>
</dbReference>
<comment type="similarity">
    <text evidence="3">Belongs to the PMEI family.</text>
</comment>
<dbReference type="Proteomes" id="UP000053555">
    <property type="component" value="Unassembled WGS sequence"/>
</dbReference>
<reference evidence="5" key="1">
    <citation type="submission" date="2014-07" db="EMBL/GenBank/DDBJ databases">
        <title>Identification of a novel salt tolerance gene in wild soybean by whole-genome sequencing.</title>
        <authorList>
            <person name="Lam H.-M."/>
            <person name="Qi X."/>
            <person name="Li M.-W."/>
            <person name="Liu X."/>
            <person name="Xie M."/>
            <person name="Ni M."/>
            <person name="Xu X."/>
        </authorList>
    </citation>
    <scope>NUCLEOTIDE SEQUENCE [LARGE SCALE GENOMIC DNA]</scope>
    <source>
        <tissue evidence="5">Root</tissue>
    </source>
</reference>
<evidence type="ECO:0000256" key="4">
    <source>
        <dbReference type="SAM" id="SignalP"/>
    </source>
</evidence>
<evidence type="ECO:0000256" key="3">
    <source>
        <dbReference type="ARBA" id="ARBA00038471"/>
    </source>
</evidence>
<dbReference type="GO" id="GO:0046910">
    <property type="term" value="F:pectinesterase inhibitor activity"/>
    <property type="evidence" value="ECO:0007669"/>
    <property type="project" value="InterPro"/>
</dbReference>
<gene>
    <name evidence="5" type="ORF">glysoja_048324</name>
</gene>
<accession>A0A0B2PLV9</accession>
<feature type="signal peptide" evidence="4">
    <location>
        <begin position="1"/>
        <end position="26"/>
    </location>
</feature>
<dbReference type="InterPro" id="IPR052421">
    <property type="entry name" value="PCW_Enzyme_Inhibitor"/>
</dbReference>